<keyword evidence="2" id="KW-0479">Metal-binding</keyword>
<keyword evidence="4 9" id="KW-0863">Zinc-finger</keyword>
<dbReference type="EnsemblPlants" id="Kaladp0016s0089.1.v1.1">
    <property type="protein sequence ID" value="Kaladp0016s0089.1.v1.1"/>
    <property type="gene ID" value="Kaladp0016s0089.v1.1"/>
</dbReference>
<reference evidence="11" key="1">
    <citation type="submission" date="2021-01" db="UniProtKB">
        <authorList>
            <consortium name="EnsemblPlants"/>
        </authorList>
    </citation>
    <scope>IDENTIFICATION</scope>
</reference>
<dbReference type="AlphaFoldDB" id="A0A7N0T046"/>
<comment type="subcellular location">
    <subcellularLocation>
        <location evidence="1">Nucleus</location>
    </subcellularLocation>
</comment>
<proteinExistence type="predicted"/>
<dbReference type="PANTHER" id="PTHR31832">
    <property type="entry name" value="B-BOX ZINC FINGER PROTEIN 22"/>
    <property type="match status" value="1"/>
</dbReference>
<evidence type="ECO:0000256" key="3">
    <source>
        <dbReference type="ARBA" id="ARBA00022737"/>
    </source>
</evidence>
<evidence type="ECO:0000256" key="6">
    <source>
        <dbReference type="ARBA" id="ARBA00023015"/>
    </source>
</evidence>
<dbReference type="OMA" id="TGWFKET"/>
<dbReference type="PROSITE" id="PS50119">
    <property type="entry name" value="ZF_BBOX"/>
    <property type="match status" value="2"/>
</dbReference>
<keyword evidence="7" id="KW-0804">Transcription</keyword>
<keyword evidence="12" id="KW-1185">Reference proteome</keyword>
<keyword evidence="3" id="KW-0677">Repeat</keyword>
<dbReference type="GO" id="GO:0006355">
    <property type="term" value="P:regulation of DNA-templated transcription"/>
    <property type="evidence" value="ECO:0007669"/>
    <property type="project" value="TreeGrafter"/>
</dbReference>
<evidence type="ECO:0000256" key="2">
    <source>
        <dbReference type="ARBA" id="ARBA00022723"/>
    </source>
</evidence>
<dbReference type="SMART" id="SM00336">
    <property type="entry name" value="BBOX"/>
    <property type="match status" value="2"/>
</dbReference>
<keyword evidence="5" id="KW-0862">Zinc</keyword>
<name>A0A7N0T046_KALFE</name>
<evidence type="ECO:0000313" key="11">
    <source>
        <dbReference type="EnsemblPlants" id="Kaladp0016s0089.1.v1.1"/>
    </source>
</evidence>
<evidence type="ECO:0000256" key="1">
    <source>
        <dbReference type="ARBA" id="ARBA00004123"/>
    </source>
</evidence>
<dbReference type="CDD" id="cd19821">
    <property type="entry name" value="Bbox1_BBX-like"/>
    <property type="match status" value="2"/>
</dbReference>
<evidence type="ECO:0000256" key="4">
    <source>
        <dbReference type="ARBA" id="ARBA00022771"/>
    </source>
</evidence>
<dbReference type="InterPro" id="IPR000315">
    <property type="entry name" value="Znf_B-box"/>
</dbReference>
<feature type="domain" description="B box-type" evidence="10">
    <location>
        <begin position="1"/>
        <end position="47"/>
    </location>
</feature>
<dbReference type="PANTHER" id="PTHR31832:SF52">
    <property type="entry name" value="B-BOX ZINC FINGER PROTEIN 21"/>
    <property type="match status" value="1"/>
</dbReference>
<feature type="domain" description="B box-type" evidence="10">
    <location>
        <begin position="53"/>
        <end position="100"/>
    </location>
</feature>
<evidence type="ECO:0000313" key="12">
    <source>
        <dbReference type="Proteomes" id="UP000594263"/>
    </source>
</evidence>
<protein>
    <recommendedName>
        <fullName evidence="10">B box-type domain-containing protein</fullName>
    </recommendedName>
</protein>
<dbReference type="Gramene" id="Kaladp0016s0089.1.v1.1">
    <property type="protein sequence ID" value="Kaladp0016s0089.1.v1.1"/>
    <property type="gene ID" value="Kaladp0016s0089.v1.1"/>
</dbReference>
<evidence type="ECO:0000256" key="5">
    <source>
        <dbReference type="ARBA" id="ARBA00022833"/>
    </source>
</evidence>
<dbReference type="Pfam" id="PF00643">
    <property type="entry name" value="zf-B_box"/>
    <property type="match status" value="1"/>
</dbReference>
<evidence type="ECO:0000259" key="10">
    <source>
        <dbReference type="PROSITE" id="PS50119"/>
    </source>
</evidence>
<dbReference type="InterPro" id="IPR049808">
    <property type="entry name" value="CONSTANS-like_Bbox1"/>
</dbReference>
<dbReference type="GO" id="GO:0009640">
    <property type="term" value="P:photomorphogenesis"/>
    <property type="evidence" value="ECO:0007669"/>
    <property type="project" value="TreeGrafter"/>
</dbReference>
<evidence type="ECO:0000256" key="8">
    <source>
        <dbReference type="ARBA" id="ARBA00023242"/>
    </source>
</evidence>
<dbReference type="Proteomes" id="UP000594263">
    <property type="component" value="Unplaced"/>
</dbReference>
<accession>A0A7N0T046</accession>
<keyword evidence="8" id="KW-0539">Nucleus</keyword>
<dbReference type="InterPro" id="IPR051979">
    <property type="entry name" value="B-box_zinc_finger"/>
</dbReference>
<dbReference type="GO" id="GO:0005634">
    <property type="term" value="C:nucleus"/>
    <property type="evidence" value="ECO:0007669"/>
    <property type="project" value="UniProtKB-SubCell"/>
</dbReference>
<evidence type="ECO:0000256" key="9">
    <source>
        <dbReference type="PROSITE-ProRule" id="PRU00024"/>
    </source>
</evidence>
<keyword evidence="6" id="KW-0805">Transcription regulation</keyword>
<organism evidence="11 12">
    <name type="scientific">Kalanchoe fedtschenkoi</name>
    <name type="common">Lavender scallops</name>
    <name type="synonym">South American air plant</name>
    <dbReference type="NCBI Taxonomy" id="63787"/>
    <lineage>
        <taxon>Eukaryota</taxon>
        <taxon>Viridiplantae</taxon>
        <taxon>Streptophyta</taxon>
        <taxon>Embryophyta</taxon>
        <taxon>Tracheophyta</taxon>
        <taxon>Spermatophyta</taxon>
        <taxon>Magnoliopsida</taxon>
        <taxon>eudicotyledons</taxon>
        <taxon>Gunneridae</taxon>
        <taxon>Pentapetalae</taxon>
        <taxon>Saxifragales</taxon>
        <taxon>Crassulaceae</taxon>
        <taxon>Kalanchoe</taxon>
    </lineage>
</organism>
<sequence>MKIQCDVCNKDGASVYCPADEAALCASCDYGVHHANKLASSHYRFNLLTPSAKDTPNCDICQDKRAFLFCKQDRAILCSDCDASIHAANQLTQRHHRFLLTGVKLSAKTNLYAAAGSDPIPDFESHPSAAKKNLAASQPAAHKTCSCCDQLMGDPCSTSSISEYLMETLPGWRVDDLLDSSSAPYAFSKQYDDGLLLPFMDADVLGHSDLMGSLFPESWASQVPSISPPFPQVPHYPSSYAPVACKETTSMKATDSRKSLIDDGFTVPQMISPHSSVGTKRSRLV</sequence>
<dbReference type="GO" id="GO:0008270">
    <property type="term" value="F:zinc ion binding"/>
    <property type="evidence" value="ECO:0007669"/>
    <property type="project" value="UniProtKB-KW"/>
</dbReference>
<dbReference type="Gene3D" id="3.30.160.60">
    <property type="entry name" value="Classic Zinc Finger"/>
    <property type="match status" value="1"/>
</dbReference>
<evidence type="ECO:0000256" key="7">
    <source>
        <dbReference type="ARBA" id="ARBA00023163"/>
    </source>
</evidence>